<feature type="domain" description="FAD/NAD(P)-binding" evidence="13">
    <location>
        <begin position="14"/>
        <end position="352"/>
    </location>
</feature>
<feature type="disulfide bond" description="Redox-active" evidence="10">
    <location>
        <begin position="51"/>
        <end position="56"/>
    </location>
</feature>
<reference evidence="14 15" key="1">
    <citation type="journal article" date="2019" name="Sci. Rep.">
        <title>Nanopore sequencing improves the draft genome of the human pathogenic amoeba Naegleria fowleri.</title>
        <authorList>
            <person name="Liechti N."/>
            <person name="Schurch N."/>
            <person name="Bruggmann R."/>
            <person name="Wittwer M."/>
        </authorList>
    </citation>
    <scope>NUCLEOTIDE SEQUENCE [LARGE SCALE GENOMIC DNA]</scope>
    <source>
        <strain evidence="14 15">ATCC 30894</strain>
    </source>
</reference>
<dbReference type="OMA" id="MMIRAAN"/>
<evidence type="ECO:0000256" key="9">
    <source>
        <dbReference type="PIRSR" id="PIRSR000350-3"/>
    </source>
</evidence>
<evidence type="ECO:0000256" key="10">
    <source>
        <dbReference type="PIRSR" id="PIRSR000350-4"/>
    </source>
</evidence>
<dbReference type="RefSeq" id="XP_044557663.1">
    <property type="nucleotide sequence ID" value="XM_044712694.1"/>
</dbReference>
<gene>
    <name evidence="14" type="ORF">FDP41_008802</name>
</gene>
<comment type="cofactor">
    <cofactor evidence="9">
        <name>FAD</name>
        <dbReference type="ChEBI" id="CHEBI:57692"/>
    </cofactor>
    <text evidence="9">Binds 1 FAD per subunit.</text>
</comment>
<dbReference type="InterPro" id="IPR050151">
    <property type="entry name" value="Class-I_Pyr_Nuc-Dis_Oxidored"/>
</dbReference>
<dbReference type="InterPro" id="IPR012999">
    <property type="entry name" value="Pyr_OxRdtase_I_AS"/>
</dbReference>
<dbReference type="Gene3D" id="3.50.50.60">
    <property type="entry name" value="FAD/NAD(P)-binding domain"/>
    <property type="match status" value="2"/>
</dbReference>
<dbReference type="GO" id="GO:0004148">
    <property type="term" value="F:dihydrolipoyl dehydrogenase (NADH) activity"/>
    <property type="evidence" value="ECO:0007669"/>
    <property type="project" value="TreeGrafter"/>
</dbReference>
<keyword evidence="15" id="KW-1185">Reference proteome</keyword>
<evidence type="ECO:0000256" key="2">
    <source>
        <dbReference type="ARBA" id="ARBA00022630"/>
    </source>
</evidence>
<feature type="domain" description="Pyridine nucleotide-disulphide oxidoreductase dimerisation" evidence="12">
    <location>
        <begin position="378"/>
        <end position="488"/>
    </location>
</feature>
<dbReference type="GeneID" id="68116019"/>
<evidence type="ECO:0000259" key="12">
    <source>
        <dbReference type="Pfam" id="PF02852"/>
    </source>
</evidence>
<evidence type="ECO:0000256" key="6">
    <source>
        <dbReference type="ARBA" id="ARBA00023157"/>
    </source>
</evidence>
<dbReference type="PRINTS" id="PR00368">
    <property type="entry name" value="FADPNR"/>
</dbReference>
<dbReference type="VEuPathDB" id="AmoebaDB:FDP41_008802"/>
<feature type="binding site" evidence="9">
    <location>
        <position position="341"/>
    </location>
    <ligand>
        <name>FAD</name>
        <dbReference type="ChEBI" id="CHEBI:57692"/>
    </ligand>
</feature>
<dbReference type="PRINTS" id="PR00411">
    <property type="entry name" value="PNDRDTASEI"/>
</dbReference>
<dbReference type="Pfam" id="PF02852">
    <property type="entry name" value="Pyr_redox_dim"/>
    <property type="match status" value="1"/>
</dbReference>
<dbReference type="Proteomes" id="UP000444721">
    <property type="component" value="Unassembled WGS sequence"/>
</dbReference>
<comment type="caution">
    <text evidence="14">The sequence shown here is derived from an EMBL/GenBank/DDBJ whole genome shotgun (WGS) entry which is preliminary data.</text>
</comment>
<name>A0A6A5BG05_NAEFO</name>
<feature type="active site" description="Proton acceptor" evidence="8">
    <location>
        <position position="478"/>
    </location>
</feature>
<keyword evidence="3 9" id="KW-0274">FAD</keyword>
<dbReference type="InterPro" id="IPR036188">
    <property type="entry name" value="FAD/NAD-bd_sf"/>
</dbReference>
<keyword evidence="5 9" id="KW-0520">NAD</keyword>
<keyword evidence="9" id="KW-0547">Nucleotide-binding</keyword>
<dbReference type="PIRSF" id="PIRSF000350">
    <property type="entry name" value="Mercury_reductase_MerA"/>
    <property type="match status" value="1"/>
</dbReference>
<evidence type="ECO:0000313" key="14">
    <source>
        <dbReference type="EMBL" id="KAF0972950.1"/>
    </source>
</evidence>
<dbReference type="InterPro" id="IPR004099">
    <property type="entry name" value="Pyr_nucl-diS_OxRdtase_dimer"/>
</dbReference>
<dbReference type="AlphaFoldDB" id="A0A6A5BG05"/>
<sequence length="510" mass="56846">MVLLKNVKNFTKHYDIIVIGAGAGLGKLGRPATEYGYSVALCENDRLGGTCLNRGCIPSKMLIHPADVIQTIESAHRFEVDVKKKETSTSGEKGELDYDVRFSELVARVSKTIDEESDSILPNVEKNQKLDWFVGQTARFIGERTLQVGSPDDNVVITADRVFVAAGARAVDLSDQIEGLASTPYMTYREALRNQQRLKRLICIGAGYIATELCHFFSSTGTHTTLFVRSKFLKHEDEEVQKEFERVFVKRKNIEVKQGMKPLRVRYENNEFILTYLNPNLDTAQEQEIRADGLLVAAGIRPNTDVLQCEKAGIQLTKDGFVKVDQYLRSVSAPNVWAFGDIAGNYLFRHNANFESEYLMETVISKMSEPYPIDHTGMPHAVFANPQIAGVGLTEQECREKGLNFVSVKNNYSASAMGMALLSDEGFVKLLVERGTRRILGCHIIGHEASTLLHQVGILFRIQGGAKLDDLLNCIYIHPALNEIVRNAARKAKQALLNAGDTIPPNLYFK</sequence>
<dbReference type="PROSITE" id="PS00076">
    <property type="entry name" value="PYRIDINE_REDOX_1"/>
    <property type="match status" value="1"/>
</dbReference>
<keyword evidence="2 11" id="KW-0285">Flavoprotein</keyword>
<dbReference type="PANTHER" id="PTHR22912:SF217">
    <property type="entry name" value="DIHYDROLIPOYL DEHYDROGENASE"/>
    <property type="match status" value="1"/>
</dbReference>
<dbReference type="FunFam" id="3.30.390.30:FF:000001">
    <property type="entry name" value="Dihydrolipoyl dehydrogenase"/>
    <property type="match status" value="1"/>
</dbReference>
<keyword evidence="7 11" id="KW-0676">Redox-active center</keyword>
<dbReference type="VEuPathDB" id="AmoebaDB:NfTy_010380"/>
<evidence type="ECO:0000256" key="7">
    <source>
        <dbReference type="ARBA" id="ARBA00023284"/>
    </source>
</evidence>
<feature type="binding site" evidence="9">
    <location>
        <begin position="205"/>
        <end position="212"/>
    </location>
    <ligand>
        <name>NAD(+)</name>
        <dbReference type="ChEBI" id="CHEBI:57540"/>
    </ligand>
</feature>
<keyword evidence="6" id="KW-1015">Disulfide bond</keyword>
<evidence type="ECO:0000256" key="1">
    <source>
        <dbReference type="ARBA" id="ARBA00007532"/>
    </source>
</evidence>
<evidence type="ECO:0000256" key="8">
    <source>
        <dbReference type="PIRSR" id="PIRSR000350-2"/>
    </source>
</evidence>
<comment type="similarity">
    <text evidence="1 11">Belongs to the class-I pyridine nucleotide-disulfide oxidoreductase family.</text>
</comment>
<feature type="binding site" evidence="9">
    <location>
        <position position="299"/>
    </location>
    <ligand>
        <name>NAD(+)</name>
        <dbReference type="ChEBI" id="CHEBI:57540"/>
    </ligand>
</feature>
<evidence type="ECO:0000256" key="5">
    <source>
        <dbReference type="ARBA" id="ARBA00023027"/>
    </source>
</evidence>
<feature type="binding site" evidence="9">
    <location>
        <position position="60"/>
    </location>
    <ligand>
        <name>FAD</name>
        <dbReference type="ChEBI" id="CHEBI:57692"/>
    </ligand>
</feature>
<evidence type="ECO:0000313" key="15">
    <source>
        <dbReference type="Proteomes" id="UP000444721"/>
    </source>
</evidence>
<evidence type="ECO:0000256" key="4">
    <source>
        <dbReference type="ARBA" id="ARBA00023002"/>
    </source>
</evidence>
<dbReference type="GO" id="GO:0006103">
    <property type="term" value="P:2-oxoglutarate metabolic process"/>
    <property type="evidence" value="ECO:0007669"/>
    <property type="project" value="TreeGrafter"/>
</dbReference>
<dbReference type="VEuPathDB" id="AmoebaDB:NF0100520"/>
<dbReference type="InterPro" id="IPR016156">
    <property type="entry name" value="FAD/NAD-linked_Rdtase_dimer_sf"/>
</dbReference>
<proteinExistence type="inferred from homology"/>
<dbReference type="PANTHER" id="PTHR22912">
    <property type="entry name" value="DISULFIDE OXIDOREDUCTASE"/>
    <property type="match status" value="1"/>
</dbReference>
<dbReference type="InterPro" id="IPR023753">
    <property type="entry name" value="FAD/NAD-binding_dom"/>
</dbReference>
<organism evidence="14 15">
    <name type="scientific">Naegleria fowleri</name>
    <name type="common">Brain eating amoeba</name>
    <dbReference type="NCBI Taxonomy" id="5763"/>
    <lineage>
        <taxon>Eukaryota</taxon>
        <taxon>Discoba</taxon>
        <taxon>Heterolobosea</taxon>
        <taxon>Tetramitia</taxon>
        <taxon>Eutetramitia</taxon>
        <taxon>Vahlkampfiidae</taxon>
        <taxon>Naegleria</taxon>
    </lineage>
</organism>
<keyword evidence="4 11" id="KW-0560">Oxidoreductase</keyword>
<evidence type="ECO:0000256" key="3">
    <source>
        <dbReference type="ARBA" id="ARBA00022827"/>
    </source>
</evidence>
<evidence type="ECO:0000256" key="11">
    <source>
        <dbReference type="RuleBase" id="RU003691"/>
    </source>
</evidence>
<evidence type="ECO:0008006" key="16">
    <source>
        <dbReference type="Google" id="ProtNLM"/>
    </source>
</evidence>
<dbReference type="SUPFAM" id="SSF55424">
    <property type="entry name" value="FAD/NAD-linked reductases, dimerisation (C-terminal) domain"/>
    <property type="match status" value="1"/>
</dbReference>
<dbReference type="Gene3D" id="3.30.390.30">
    <property type="match status" value="1"/>
</dbReference>
<dbReference type="Pfam" id="PF07992">
    <property type="entry name" value="Pyr_redox_2"/>
    <property type="match status" value="1"/>
</dbReference>
<evidence type="ECO:0000259" key="13">
    <source>
        <dbReference type="Pfam" id="PF07992"/>
    </source>
</evidence>
<dbReference type="SUPFAM" id="SSF51905">
    <property type="entry name" value="FAD/NAD(P)-binding domain"/>
    <property type="match status" value="1"/>
</dbReference>
<accession>A0A6A5BG05</accession>
<dbReference type="InterPro" id="IPR001100">
    <property type="entry name" value="Pyr_nuc-diS_OxRdtase"/>
</dbReference>
<dbReference type="OrthoDB" id="361797at2759"/>
<dbReference type="EMBL" id="VFQX01000064">
    <property type="protein sequence ID" value="KAF0972950.1"/>
    <property type="molecule type" value="Genomic_DNA"/>
</dbReference>
<protein>
    <recommendedName>
        <fullName evidence="16">Dihydrolipoyl dehydrogenase</fullName>
    </recommendedName>
</protein>
<dbReference type="GO" id="GO:0050660">
    <property type="term" value="F:flavin adenine dinucleotide binding"/>
    <property type="evidence" value="ECO:0007669"/>
    <property type="project" value="TreeGrafter"/>
</dbReference>